<evidence type="ECO:0000313" key="7">
    <source>
        <dbReference type="Proteomes" id="UP000291022"/>
    </source>
</evidence>
<dbReference type="OMA" id="MHEELCK"/>
<dbReference type="AlphaFoldDB" id="A0A452SKM2"/>
<dbReference type="Pfam" id="PF13087">
    <property type="entry name" value="AAA_12"/>
    <property type="match status" value="1"/>
</dbReference>
<reference evidence="7" key="1">
    <citation type="submission" date="2016-06" db="EMBL/GenBank/DDBJ databases">
        <title>De novo assembly and RNA-Seq shows season-dependent expression and editing in black bear kidneys.</title>
        <authorList>
            <person name="Korstanje R."/>
            <person name="Srivastava A."/>
            <person name="Sarsani V.K."/>
            <person name="Sheehan S.M."/>
            <person name="Seger R.L."/>
            <person name="Barter M.E."/>
            <person name="Lindqvist C."/>
            <person name="Brody L.C."/>
            <person name="Mullikin J.C."/>
        </authorList>
    </citation>
    <scope>NUCLEOTIDE SEQUENCE [LARGE SCALE GENOMIC DNA]</scope>
</reference>
<dbReference type="GO" id="GO:0005524">
    <property type="term" value="F:ATP binding"/>
    <property type="evidence" value="ECO:0007669"/>
    <property type="project" value="UniProtKB-KW"/>
</dbReference>
<feature type="domain" description="DNA2/NAM7 helicase-like C-terminal" evidence="5">
    <location>
        <begin position="2"/>
        <end position="175"/>
    </location>
</feature>
<dbReference type="InterPro" id="IPR047187">
    <property type="entry name" value="SF1_C_Upf1"/>
</dbReference>
<keyword evidence="4" id="KW-0067">ATP-binding</keyword>
<dbReference type="Proteomes" id="UP000291022">
    <property type="component" value="Unassembled WGS sequence"/>
</dbReference>
<name>A0A452SKM2_URSAM</name>
<dbReference type="SUPFAM" id="SSF52540">
    <property type="entry name" value="P-loop containing nucleoside triphosphate hydrolases"/>
    <property type="match status" value="1"/>
</dbReference>
<evidence type="ECO:0000256" key="2">
    <source>
        <dbReference type="ARBA" id="ARBA00022801"/>
    </source>
</evidence>
<evidence type="ECO:0000256" key="1">
    <source>
        <dbReference type="ARBA" id="ARBA00022741"/>
    </source>
</evidence>
<dbReference type="GO" id="GO:0043139">
    <property type="term" value="F:5'-3' DNA helicase activity"/>
    <property type="evidence" value="ECO:0007669"/>
    <property type="project" value="TreeGrafter"/>
</dbReference>
<keyword evidence="7" id="KW-1185">Reference proteome</keyword>
<sequence>MEFYKKRLKTWCGLRRPPSILGHTGKESCSVIFGHVQGHEQSLLVSTDEGNENSKANPEEVAQVVRIAKQLTLGRTVDPKDVAILTPYNAQAAEISKSLGREGVTGVTVCSVTKSQGSEWRYVLVSTVRTCPESDLDQRPTKSWLKKFLGFVVDPNQVNVAITRAKEGLCLIGDHRLLRCCPLWRRFLDFCEDQRTLVPASQVRVRRRPAVSP</sequence>
<dbReference type="InterPro" id="IPR050534">
    <property type="entry name" value="Coronavir_polyprotein_1ab"/>
</dbReference>
<evidence type="ECO:0000256" key="3">
    <source>
        <dbReference type="ARBA" id="ARBA00022806"/>
    </source>
</evidence>
<dbReference type="GO" id="GO:0016787">
    <property type="term" value="F:hydrolase activity"/>
    <property type="evidence" value="ECO:0007669"/>
    <property type="project" value="UniProtKB-KW"/>
</dbReference>
<evidence type="ECO:0000259" key="5">
    <source>
        <dbReference type="Pfam" id="PF13087"/>
    </source>
</evidence>
<organism evidence="6 7">
    <name type="scientific">Ursus americanus</name>
    <name type="common">American black bear</name>
    <name type="synonym">Euarctos americanus</name>
    <dbReference type="NCBI Taxonomy" id="9643"/>
    <lineage>
        <taxon>Eukaryota</taxon>
        <taxon>Metazoa</taxon>
        <taxon>Chordata</taxon>
        <taxon>Craniata</taxon>
        <taxon>Vertebrata</taxon>
        <taxon>Euteleostomi</taxon>
        <taxon>Mammalia</taxon>
        <taxon>Eutheria</taxon>
        <taxon>Laurasiatheria</taxon>
        <taxon>Carnivora</taxon>
        <taxon>Caniformia</taxon>
        <taxon>Ursidae</taxon>
        <taxon>Ursus</taxon>
    </lineage>
</organism>
<keyword evidence="3" id="KW-0347">Helicase</keyword>
<reference evidence="6" key="3">
    <citation type="submission" date="2025-09" db="UniProtKB">
        <authorList>
            <consortium name="Ensembl"/>
        </authorList>
    </citation>
    <scope>IDENTIFICATION</scope>
</reference>
<reference evidence="6" key="2">
    <citation type="submission" date="2025-08" db="UniProtKB">
        <authorList>
            <consortium name="Ensembl"/>
        </authorList>
    </citation>
    <scope>IDENTIFICATION</scope>
</reference>
<dbReference type="GeneTree" id="ENSGT00940000160694"/>
<dbReference type="CDD" id="cd18808">
    <property type="entry name" value="SF1_C_Upf1"/>
    <property type="match status" value="1"/>
</dbReference>
<keyword evidence="1" id="KW-0547">Nucleotide-binding</keyword>
<dbReference type="PANTHER" id="PTHR43788">
    <property type="entry name" value="DNA2/NAM7 HELICASE FAMILY MEMBER"/>
    <property type="match status" value="1"/>
</dbReference>
<protein>
    <recommendedName>
        <fullName evidence="5">DNA2/NAM7 helicase-like C-terminal domain-containing protein</fullName>
    </recommendedName>
</protein>
<dbReference type="InterPro" id="IPR027417">
    <property type="entry name" value="P-loop_NTPase"/>
</dbReference>
<keyword evidence="2" id="KW-0378">Hydrolase</keyword>
<dbReference type="FunFam" id="3.40.50.300:FF:001313">
    <property type="entry name" value="Helicase with zinc finger domain 2"/>
    <property type="match status" value="1"/>
</dbReference>
<dbReference type="STRING" id="9643.ENSUAMP00000033087"/>
<dbReference type="PANTHER" id="PTHR43788:SF16">
    <property type="entry name" value="HELICASE WITH ZINC FINGER 2"/>
    <property type="match status" value="1"/>
</dbReference>
<proteinExistence type="predicted"/>
<evidence type="ECO:0000256" key="4">
    <source>
        <dbReference type="ARBA" id="ARBA00022840"/>
    </source>
</evidence>
<accession>A0A452SKM2</accession>
<evidence type="ECO:0000313" key="6">
    <source>
        <dbReference type="Ensembl" id="ENSUAMP00000033087.1"/>
    </source>
</evidence>
<dbReference type="Gene3D" id="3.40.50.300">
    <property type="entry name" value="P-loop containing nucleotide triphosphate hydrolases"/>
    <property type="match status" value="1"/>
</dbReference>
<dbReference type="Ensembl" id="ENSUAMT00000036868.1">
    <property type="protein sequence ID" value="ENSUAMP00000033087.1"/>
    <property type="gene ID" value="ENSUAMG00000025222.1"/>
</dbReference>
<dbReference type="InterPro" id="IPR041679">
    <property type="entry name" value="DNA2/NAM7-like_C"/>
</dbReference>